<evidence type="ECO:0000259" key="2">
    <source>
        <dbReference type="Pfam" id="PF12671"/>
    </source>
</evidence>
<evidence type="ECO:0000313" key="3">
    <source>
        <dbReference type="EMBL" id="SDD38589.1"/>
    </source>
</evidence>
<proteinExistence type="predicted"/>
<dbReference type="InterPro" id="IPR038332">
    <property type="entry name" value="PPE_sf"/>
</dbReference>
<dbReference type="AlphaFoldDB" id="A0A1G6UBF7"/>
<dbReference type="Gene3D" id="1.20.1260.20">
    <property type="entry name" value="PPE superfamily"/>
    <property type="match status" value="1"/>
</dbReference>
<protein>
    <submittedName>
        <fullName evidence="3">Putative amidase domain-containing protein</fullName>
    </submittedName>
</protein>
<dbReference type="STRING" id="1271860.SAMN05216174_110194"/>
<organism evidence="3 4">
    <name type="scientific">Actinokineospora iranica</name>
    <dbReference type="NCBI Taxonomy" id="1271860"/>
    <lineage>
        <taxon>Bacteria</taxon>
        <taxon>Bacillati</taxon>
        <taxon>Actinomycetota</taxon>
        <taxon>Actinomycetes</taxon>
        <taxon>Pseudonocardiales</taxon>
        <taxon>Pseudonocardiaceae</taxon>
        <taxon>Actinokineospora</taxon>
    </lineage>
</organism>
<evidence type="ECO:0000313" key="4">
    <source>
        <dbReference type="Proteomes" id="UP000199501"/>
    </source>
</evidence>
<evidence type="ECO:0000256" key="1">
    <source>
        <dbReference type="SAM" id="MobiDB-lite"/>
    </source>
</evidence>
<sequence>MITYQQLKDFDPQSFADAADDWLKLAKEAEASAEHLYERDGKALAENWADEVGEKARQTIRKVAQDFQAAGMSMRGVLSTLDGYADAIALCKRNLDSAVDFAVRSGLTVDADGQVTVPAGAEDQQLAERAQQSTALIADAVRDAAEIDKEAAASLARLIEPASITKVLTQEELRDEVLNKSVRDATASTLEMIKETMPLDAGPQEQAAWWSSLTKEQQDQYMKAAPVELHDMKGIPDSVRKDLIGNDGLNRVEMLRWVAEHGDTTHKDVPGMSNCTNFVSHAMRDGGGLPEEGDGQGWKNPDDWYTNRGEPGDRPYLPNNKDHSEPWAAAQNHHDYMLKHGGETVPVEQAKPGDIVYFKDKESIHHAAVVTAVMPDGEVVYTQHTPSLSSLGLNDRVPHNDIAIGSDVPIIVRPHPDWV</sequence>
<keyword evidence="4" id="KW-1185">Reference proteome</keyword>
<feature type="region of interest" description="Disordered" evidence="1">
    <location>
        <begin position="288"/>
        <end position="314"/>
    </location>
</feature>
<reference evidence="4" key="1">
    <citation type="submission" date="2016-10" db="EMBL/GenBank/DDBJ databases">
        <authorList>
            <person name="Varghese N."/>
            <person name="Submissions S."/>
        </authorList>
    </citation>
    <scope>NUCLEOTIDE SEQUENCE [LARGE SCALE GENOMIC DNA]</scope>
    <source>
        <strain evidence="4">IBRC-M 10403</strain>
    </source>
</reference>
<dbReference type="EMBL" id="FMZZ01000010">
    <property type="protein sequence ID" value="SDD38589.1"/>
    <property type="molecule type" value="Genomic_DNA"/>
</dbReference>
<dbReference type="Pfam" id="PF12671">
    <property type="entry name" value="Amidase_6"/>
    <property type="match status" value="1"/>
</dbReference>
<feature type="domain" description="Putative amidase" evidence="2">
    <location>
        <begin position="257"/>
        <end position="386"/>
    </location>
</feature>
<dbReference type="RefSeq" id="WP_091453586.1">
    <property type="nucleotide sequence ID" value="NZ_FMZZ01000010.1"/>
</dbReference>
<dbReference type="Gene3D" id="3.90.1720.10">
    <property type="entry name" value="endopeptidase domain like (from Nostoc punctiforme)"/>
    <property type="match status" value="1"/>
</dbReference>
<name>A0A1G6UBF7_9PSEU</name>
<gene>
    <name evidence="3" type="ORF">SAMN05216174_110194</name>
</gene>
<dbReference type="InterPro" id="IPR024301">
    <property type="entry name" value="Amidase_6"/>
</dbReference>
<dbReference type="OrthoDB" id="3826164at2"/>
<dbReference type="Proteomes" id="UP000199501">
    <property type="component" value="Unassembled WGS sequence"/>
</dbReference>
<accession>A0A1G6UBF7</accession>